<keyword evidence="1" id="KW-0812">Transmembrane</keyword>
<evidence type="ECO:0000313" key="2">
    <source>
        <dbReference type="EMBL" id="MDV0447742.1"/>
    </source>
</evidence>
<gene>
    <name evidence="2" type="ORF">MsAg5_16550</name>
</gene>
<evidence type="ECO:0000256" key="1">
    <source>
        <dbReference type="SAM" id="Phobius"/>
    </source>
</evidence>
<dbReference type="AlphaFoldDB" id="A0AAE4SDT7"/>
<dbReference type="RefSeq" id="WP_338100190.1">
    <property type="nucleotide sequence ID" value="NZ_JAWDKD010000022.1"/>
</dbReference>
<name>A0AAE4SDT7_9EURY</name>
<dbReference type="Proteomes" id="UP001271789">
    <property type="component" value="Unassembled WGS sequence"/>
</dbReference>
<evidence type="ECO:0000313" key="3">
    <source>
        <dbReference type="Proteomes" id="UP001271789"/>
    </source>
</evidence>
<keyword evidence="1" id="KW-1133">Transmembrane helix</keyword>
<dbReference type="EMBL" id="JAWDKD010000022">
    <property type="protein sequence ID" value="MDV0447742.1"/>
    <property type="molecule type" value="Genomic_DNA"/>
</dbReference>
<keyword evidence="1" id="KW-0472">Membrane</keyword>
<proteinExistence type="predicted"/>
<reference evidence="2" key="1">
    <citation type="submission" date="2023-06" db="EMBL/GenBank/DDBJ databases">
        <title>Genome sequence of Methanosarcinaceae archaeon Ag5.</title>
        <authorList>
            <person name="Protasov E."/>
            <person name="Platt K."/>
            <person name="Poehlein A."/>
            <person name="Daniel R."/>
            <person name="Brune A."/>
        </authorList>
    </citation>
    <scope>NUCLEOTIDE SEQUENCE</scope>
    <source>
        <strain evidence="2">Ag5</strain>
    </source>
</reference>
<feature type="transmembrane region" description="Helical" evidence="1">
    <location>
        <begin position="12"/>
        <end position="38"/>
    </location>
</feature>
<keyword evidence="3" id="KW-1185">Reference proteome</keyword>
<comment type="caution">
    <text evidence="2">The sequence shown here is derived from an EMBL/GenBank/DDBJ whole genome shotgun (WGS) entry which is preliminary data.</text>
</comment>
<feature type="transmembrane region" description="Helical" evidence="1">
    <location>
        <begin position="50"/>
        <end position="72"/>
    </location>
</feature>
<organism evidence="2 3">
    <name type="scientific">Methanolapillus africanus</name>
    <dbReference type="NCBI Taxonomy" id="3028297"/>
    <lineage>
        <taxon>Archaea</taxon>
        <taxon>Methanobacteriati</taxon>
        <taxon>Methanobacteriota</taxon>
        <taxon>Stenosarchaea group</taxon>
        <taxon>Methanomicrobia</taxon>
        <taxon>Methanosarcinales</taxon>
        <taxon>Methanosarcinaceae</taxon>
        <taxon>Methanolapillus</taxon>
    </lineage>
</organism>
<protein>
    <submittedName>
        <fullName evidence="2">Uncharacterized protein</fullName>
    </submittedName>
</protein>
<sequence length="127" mass="14154">MNVKRILKNWVEAIAIFSVYLWIVQLICIIATVAVSLFISSLFEVPLEQIALPITFIVTSILGGIDIFLMFGKKNSPASVIMSSLVLTFRLIKSVVFGQEFVRQNAGPSVGVYKLKLVIREIWGLPI</sequence>
<accession>A0AAE4SDT7</accession>